<feature type="non-terminal residue" evidence="2">
    <location>
        <position position="1"/>
    </location>
</feature>
<accession>A0AA41S7E7</accession>
<evidence type="ECO:0000313" key="3">
    <source>
        <dbReference type="Proteomes" id="UP001177140"/>
    </source>
</evidence>
<organism evidence="2 3">
    <name type="scientific">Papaver nudicaule</name>
    <name type="common">Iceland poppy</name>
    <dbReference type="NCBI Taxonomy" id="74823"/>
    <lineage>
        <taxon>Eukaryota</taxon>
        <taxon>Viridiplantae</taxon>
        <taxon>Streptophyta</taxon>
        <taxon>Embryophyta</taxon>
        <taxon>Tracheophyta</taxon>
        <taxon>Spermatophyta</taxon>
        <taxon>Magnoliopsida</taxon>
        <taxon>Ranunculales</taxon>
        <taxon>Papaveraceae</taxon>
        <taxon>Papaveroideae</taxon>
        <taxon>Papaver</taxon>
    </lineage>
</organism>
<gene>
    <name evidence="2" type="ORF">MKW94_008986</name>
</gene>
<reference evidence="2" key="1">
    <citation type="submission" date="2022-03" db="EMBL/GenBank/DDBJ databases">
        <title>A functionally conserved STORR gene fusion in Papaver species that diverged 16.8 million years ago.</title>
        <authorList>
            <person name="Catania T."/>
        </authorList>
    </citation>
    <scope>NUCLEOTIDE SEQUENCE</scope>
    <source>
        <strain evidence="2">S-191538</strain>
    </source>
</reference>
<name>A0AA41S7E7_PAPNU</name>
<protein>
    <submittedName>
        <fullName evidence="2">Uncharacterized protein</fullName>
    </submittedName>
</protein>
<evidence type="ECO:0000313" key="2">
    <source>
        <dbReference type="EMBL" id="MCL7029895.1"/>
    </source>
</evidence>
<feature type="compositionally biased region" description="Polar residues" evidence="1">
    <location>
        <begin position="134"/>
        <end position="146"/>
    </location>
</feature>
<dbReference type="AlphaFoldDB" id="A0AA41S7E7"/>
<feature type="region of interest" description="Disordered" evidence="1">
    <location>
        <begin position="115"/>
        <end position="166"/>
    </location>
</feature>
<dbReference type="Proteomes" id="UP001177140">
    <property type="component" value="Unassembled WGS sequence"/>
</dbReference>
<keyword evidence="3" id="KW-1185">Reference proteome</keyword>
<sequence>NKELEEKLREREQQLESMLQLSHTSKMSRCTPVVAKTRNFEEYVCENDPQLPRTLNSINRAGQESYLLRGPEPLREIRRKRELRSECDNINGPSTSLLEKKIMPVEAKKARQLPLDSEKGRIDPSKAFARITRPTKTSSRLSSYNRVNKEPAVAIKERDKTRGWSR</sequence>
<feature type="compositionally biased region" description="Basic and acidic residues" evidence="1">
    <location>
        <begin position="155"/>
        <end position="166"/>
    </location>
</feature>
<dbReference type="EMBL" id="JAJJMA010095343">
    <property type="protein sequence ID" value="MCL7029895.1"/>
    <property type="molecule type" value="Genomic_DNA"/>
</dbReference>
<proteinExistence type="predicted"/>
<comment type="caution">
    <text evidence="2">The sequence shown here is derived from an EMBL/GenBank/DDBJ whole genome shotgun (WGS) entry which is preliminary data.</text>
</comment>
<evidence type="ECO:0000256" key="1">
    <source>
        <dbReference type="SAM" id="MobiDB-lite"/>
    </source>
</evidence>